<keyword evidence="1" id="KW-0812">Transmembrane</keyword>
<gene>
    <name evidence="2" type="ORF">CQR37_04835</name>
</gene>
<keyword evidence="1" id="KW-1133">Transmembrane helix</keyword>
<protein>
    <submittedName>
        <fullName evidence="2">Uncharacterized protein</fullName>
    </submittedName>
</protein>
<evidence type="ECO:0000313" key="3">
    <source>
        <dbReference type="Proteomes" id="UP000224303"/>
    </source>
</evidence>
<reference evidence="2 3" key="1">
    <citation type="submission" date="2017-10" db="EMBL/GenBank/DDBJ databases">
        <title>Draft genomes of the Enterococcus faecium isolated from human feces before and after Helicobacter pylori eradication therapy.</title>
        <authorList>
            <person name="Prianichniikov N.A."/>
            <person name="Glushchenko O.E."/>
            <person name="Malakhova M.V."/>
        </authorList>
    </citation>
    <scope>NUCLEOTIDE SEQUENCE [LARGE SCALE GENOMIC DNA]</scope>
    <source>
        <strain evidence="2 3">Hp_5-7</strain>
    </source>
</reference>
<comment type="caution">
    <text evidence="2">The sequence shown here is derived from an EMBL/GenBank/DDBJ whole genome shotgun (WGS) entry which is preliminary data.</text>
</comment>
<dbReference type="RefSeq" id="WP_072538496.1">
    <property type="nucleotide sequence ID" value="NZ_JAKJOM010000095.1"/>
</dbReference>
<keyword evidence="1" id="KW-0472">Membrane</keyword>
<proteinExistence type="predicted"/>
<feature type="transmembrane region" description="Helical" evidence="1">
    <location>
        <begin position="6"/>
        <end position="27"/>
    </location>
</feature>
<dbReference type="AlphaFoldDB" id="A0A2G0ECJ1"/>
<evidence type="ECO:0000313" key="2">
    <source>
        <dbReference type="EMBL" id="PHL22183.1"/>
    </source>
</evidence>
<accession>A0A2G0ECJ1</accession>
<dbReference type="Proteomes" id="UP000224303">
    <property type="component" value="Unassembled WGS sequence"/>
</dbReference>
<name>A0A2G0ECJ1_ENTFC</name>
<evidence type="ECO:0000256" key="1">
    <source>
        <dbReference type="SAM" id="Phobius"/>
    </source>
</evidence>
<organism evidence="2 3">
    <name type="scientific">Enterococcus faecium</name>
    <name type="common">Streptococcus faecium</name>
    <dbReference type="NCBI Taxonomy" id="1352"/>
    <lineage>
        <taxon>Bacteria</taxon>
        <taxon>Bacillati</taxon>
        <taxon>Bacillota</taxon>
        <taxon>Bacilli</taxon>
        <taxon>Lactobacillales</taxon>
        <taxon>Enterococcaceae</taxon>
        <taxon>Enterococcus</taxon>
    </lineage>
</organism>
<sequence>MSFDNTITISIILALVALISPWITAVINNKHAESMKNKEIELQKHDSKTQTIQTTFSTFLNNVGICIGSNTDKNISAVKASGYAVLPYIQNEDIEVMKIFLSRFGYGNTNAEQKSLETYLIDKVLPILNKSLEKL</sequence>
<dbReference type="EMBL" id="PCGC01000007">
    <property type="protein sequence ID" value="PHL22183.1"/>
    <property type="molecule type" value="Genomic_DNA"/>
</dbReference>